<dbReference type="Proteomes" id="UP000030023">
    <property type="component" value="Unassembled WGS sequence"/>
</dbReference>
<accession>A0ABR4XQ51</accession>
<protein>
    <recommendedName>
        <fullName evidence="1">ABC transporter domain-containing protein</fullName>
    </recommendedName>
</protein>
<evidence type="ECO:0000313" key="2">
    <source>
        <dbReference type="EMBL" id="KGO29282.1"/>
    </source>
</evidence>
<sequence>MYLNLNKIAKYFDDELLFETENLLVDRSIRIALIGDNGIGKTTLFNIIAGRDLKYQGVFAKRTPCIFLAANQ</sequence>
<dbReference type="SUPFAM" id="SSF52540">
    <property type="entry name" value="P-loop containing nucleoside triphosphate hydrolases"/>
    <property type="match status" value="1"/>
</dbReference>
<dbReference type="EMBL" id="AXCV01000350">
    <property type="protein sequence ID" value="KGO29282.1"/>
    <property type="molecule type" value="Genomic_DNA"/>
</dbReference>
<name>A0ABR4XQ51_9LACO</name>
<reference evidence="2 3" key="1">
    <citation type="journal article" date="2014" name="Antonie Van Leeuwenhoek">
        <title>Oenococcus alcoholitolerans sp. nov., a lactic acid bacteria isolated from cachaca and ethanol fermentation processes.</title>
        <authorList>
            <person name="Badotti F."/>
            <person name="Moreira A.P."/>
            <person name="Tonon L.A."/>
            <person name="de Lucena B.T."/>
            <person name="Gomes Fde C."/>
            <person name="Kruger R."/>
            <person name="Thompson C.C."/>
            <person name="de Morais M.A.Jr."/>
            <person name="Rosa C.A."/>
            <person name="Thompson F.L."/>
        </authorList>
    </citation>
    <scope>NUCLEOTIDE SEQUENCE [LARGE SCALE GENOMIC DNA]</scope>
    <source>
        <strain evidence="2 3">UFRJ-M7.2.18</strain>
    </source>
</reference>
<dbReference type="Pfam" id="PF00005">
    <property type="entry name" value="ABC_tran"/>
    <property type="match status" value="1"/>
</dbReference>
<gene>
    <name evidence="2" type="ORF">Q757_07065</name>
</gene>
<evidence type="ECO:0000259" key="1">
    <source>
        <dbReference type="Pfam" id="PF00005"/>
    </source>
</evidence>
<organism evidence="2 3">
    <name type="scientific">Oenococcus alcoholitolerans</name>
    <dbReference type="NCBI Taxonomy" id="931074"/>
    <lineage>
        <taxon>Bacteria</taxon>
        <taxon>Bacillati</taxon>
        <taxon>Bacillota</taxon>
        <taxon>Bacilli</taxon>
        <taxon>Lactobacillales</taxon>
        <taxon>Lactobacillaceae</taxon>
        <taxon>Oenococcus</taxon>
    </lineage>
</organism>
<comment type="caution">
    <text evidence="2">The sequence shown here is derived from an EMBL/GenBank/DDBJ whole genome shotgun (WGS) entry which is preliminary data.</text>
</comment>
<proteinExistence type="predicted"/>
<dbReference type="InterPro" id="IPR003439">
    <property type="entry name" value="ABC_transporter-like_ATP-bd"/>
</dbReference>
<keyword evidence="3" id="KW-1185">Reference proteome</keyword>
<dbReference type="Gene3D" id="3.40.50.300">
    <property type="entry name" value="P-loop containing nucleotide triphosphate hydrolases"/>
    <property type="match status" value="1"/>
</dbReference>
<evidence type="ECO:0000313" key="3">
    <source>
        <dbReference type="Proteomes" id="UP000030023"/>
    </source>
</evidence>
<feature type="domain" description="ABC transporter" evidence="1">
    <location>
        <begin position="23"/>
        <end position="57"/>
    </location>
</feature>
<dbReference type="InterPro" id="IPR027417">
    <property type="entry name" value="P-loop_NTPase"/>
</dbReference>